<dbReference type="AlphaFoldDB" id="A0A1I8A2A1"/>
<accession>A0A1I8A2A1</accession>
<sequence>MGYIPSRYKEITLDHLQKLVDFIRPVKNKRHPLRKDYFSLCFLSLHPGSEWINEKVLSMRLPVDSVELWIDASEEMEQFFESAGFLYFVSCRASDMKQHTIDTILEKFSPVDNGFLNITMSLNITQVNKLFEKCALSEKKVAVIVSTSFSMKTIALADLIDFGKYYPTKAVREERTYLRYLDASKLEFRVKNLNGRRLKWQWSDGIVPWKV</sequence>
<evidence type="ECO:0000313" key="1">
    <source>
        <dbReference type="Proteomes" id="UP000095287"/>
    </source>
</evidence>
<dbReference type="WBParaSite" id="L893_g31857.t1">
    <property type="protein sequence ID" value="L893_g31857.t1"/>
    <property type="gene ID" value="L893_g31857"/>
</dbReference>
<proteinExistence type="predicted"/>
<name>A0A1I8A2A1_9BILA</name>
<reference evidence="2" key="1">
    <citation type="submission" date="2016-11" db="UniProtKB">
        <authorList>
            <consortium name="WormBaseParasite"/>
        </authorList>
    </citation>
    <scope>IDENTIFICATION</scope>
</reference>
<organism evidence="1 2">
    <name type="scientific">Steinernema glaseri</name>
    <dbReference type="NCBI Taxonomy" id="37863"/>
    <lineage>
        <taxon>Eukaryota</taxon>
        <taxon>Metazoa</taxon>
        <taxon>Ecdysozoa</taxon>
        <taxon>Nematoda</taxon>
        <taxon>Chromadorea</taxon>
        <taxon>Rhabditida</taxon>
        <taxon>Tylenchina</taxon>
        <taxon>Panagrolaimomorpha</taxon>
        <taxon>Strongyloidoidea</taxon>
        <taxon>Steinernematidae</taxon>
        <taxon>Steinernema</taxon>
    </lineage>
</organism>
<keyword evidence="1" id="KW-1185">Reference proteome</keyword>
<evidence type="ECO:0000313" key="2">
    <source>
        <dbReference type="WBParaSite" id="L893_g31857.t1"/>
    </source>
</evidence>
<dbReference type="Proteomes" id="UP000095287">
    <property type="component" value="Unplaced"/>
</dbReference>
<protein>
    <submittedName>
        <fullName evidence="2">DUF1788 domain-containing protein</fullName>
    </submittedName>
</protein>